<evidence type="ECO:0000313" key="9">
    <source>
        <dbReference type="EMBL" id="MSN96875.1"/>
    </source>
</evidence>
<reference evidence="9 10" key="1">
    <citation type="submission" date="2019-09" db="EMBL/GenBank/DDBJ databases">
        <authorList>
            <person name="Silva M."/>
            <person name="Pereira G."/>
            <person name="Lopes-Da-Costa L."/>
            <person name="Silva E."/>
        </authorList>
    </citation>
    <scope>NUCLEOTIDE SEQUENCE [LARGE SCALE GENOMIC DNA]</scope>
    <source>
        <strain evidence="9 10">FMV-PI01</strain>
    </source>
</reference>
<dbReference type="EMBL" id="VWSJ01000027">
    <property type="protein sequence ID" value="MSN96875.1"/>
    <property type="molecule type" value="Genomic_DNA"/>
</dbReference>
<feature type="transmembrane region" description="Helical" evidence="8">
    <location>
        <begin position="56"/>
        <end position="76"/>
    </location>
</feature>
<feature type="transmembrane region" description="Helical" evidence="8">
    <location>
        <begin position="297"/>
        <end position="318"/>
    </location>
</feature>
<evidence type="ECO:0000256" key="4">
    <source>
        <dbReference type="ARBA" id="ARBA00022475"/>
    </source>
</evidence>
<dbReference type="FunFam" id="1.10.3470.10:FF:000001">
    <property type="entry name" value="Vitamin B12 ABC transporter permease BtuC"/>
    <property type="match status" value="1"/>
</dbReference>
<feature type="transmembrane region" description="Helical" evidence="8">
    <location>
        <begin position="6"/>
        <end position="28"/>
    </location>
</feature>
<protein>
    <submittedName>
        <fullName evidence="9">Iron ABC transporter permease</fullName>
    </submittedName>
</protein>
<evidence type="ECO:0000313" key="10">
    <source>
        <dbReference type="Proteomes" id="UP000476338"/>
    </source>
</evidence>
<dbReference type="InterPro" id="IPR037294">
    <property type="entry name" value="ABC_BtuC-like"/>
</dbReference>
<dbReference type="Gene3D" id="1.10.3470.10">
    <property type="entry name" value="ABC transporter involved in vitamin B12 uptake, BtuC"/>
    <property type="match status" value="1"/>
</dbReference>
<evidence type="ECO:0000256" key="2">
    <source>
        <dbReference type="ARBA" id="ARBA00007935"/>
    </source>
</evidence>
<keyword evidence="7 8" id="KW-0472">Membrane</keyword>
<dbReference type="GO" id="GO:0005886">
    <property type="term" value="C:plasma membrane"/>
    <property type="evidence" value="ECO:0007669"/>
    <property type="project" value="UniProtKB-SubCell"/>
</dbReference>
<keyword evidence="6 8" id="KW-1133">Transmembrane helix</keyword>
<dbReference type="GO" id="GO:0033214">
    <property type="term" value="P:siderophore-iron import into cell"/>
    <property type="evidence" value="ECO:0007669"/>
    <property type="project" value="TreeGrafter"/>
</dbReference>
<feature type="transmembrane region" description="Helical" evidence="8">
    <location>
        <begin position="230"/>
        <end position="257"/>
    </location>
</feature>
<evidence type="ECO:0000256" key="1">
    <source>
        <dbReference type="ARBA" id="ARBA00004651"/>
    </source>
</evidence>
<evidence type="ECO:0000256" key="5">
    <source>
        <dbReference type="ARBA" id="ARBA00022692"/>
    </source>
</evidence>
<comment type="caution">
    <text evidence="9">The sequence shown here is derived from an EMBL/GenBank/DDBJ whole genome shotgun (WGS) entry which is preliminary data.</text>
</comment>
<name>A0A6L5WLI7_9BACT</name>
<sequence length="324" mass="34907">MKKISIFILFLILIFLSFFALFVGKYSLEFGDYIKAFSGDNILANVIIAEIRFPRVMAAVLIGAALSISGATYQAMFVNPLVSPSILGVLSGASFGAGLAMILGLNIFYMQILTFIFGIIAVLISVLISLINNHSKILMLVLGGIISGAIFSSLNSVIKYLADPNDVLPNITYFLMGSLSYATKSSVLATMPLMIISTITLILLSKKLNALSLGEDEAKSLGINTTLLKFILISLTTLISSISVLLAGVIGWIGLVIPHICRFIYGSDNGYVIISSAIFGAIFLLFCDLIAKSIHTYEVPIGLITSFFGIPIFILALFKSKVKF</sequence>
<accession>A0A6L5WLI7</accession>
<comment type="subcellular location">
    <subcellularLocation>
        <location evidence="1">Cell membrane</location>
        <topology evidence="1">Multi-pass membrane protein</topology>
    </subcellularLocation>
</comment>
<dbReference type="PANTHER" id="PTHR30472">
    <property type="entry name" value="FERRIC ENTEROBACTIN TRANSPORT SYSTEM PERMEASE PROTEIN"/>
    <property type="match status" value="1"/>
</dbReference>
<keyword evidence="4" id="KW-1003">Cell membrane</keyword>
<evidence type="ECO:0000256" key="7">
    <source>
        <dbReference type="ARBA" id="ARBA00023136"/>
    </source>
</evidence>
<feature type="transmembrane region" description="Helical" evidence="8">
    <location>
        <begin position="269"/>
        <end position="291"/>
    </location>
</feature>
<evidence type="ECO:0000256" key="3">
    <source>
        <dbReference type="ARBA" id="ARBA00022448"/>
    </source>
</evidence>
<dbReference type="PANTHER" id="PTHR30472:SF70">
    <property type="entry name" value="MOLYBDATE IMPORT SYSTEM PERMEASE PROTEIN MOLB"/>
    <property type="match status" value="1"/>
</dbReference>
<proteinExistence type="inferred from homology"/>
<evidence type="ECO:0000256" key="8">
    <source>
        <dbReference type="SAM" id="Phobius"/>
    </source>
</evidence>
<dbReference type="Pfam" id="PF01032">
    <property type="entry name" value="FecCD"/>
    <property type="match status" value="1"/>
</dbReference>
<dbReference type="SUPFAM" id="SSF81345">
    <property type="entry name" value="ABC transporter involved in vitamin B12 uptake, BtuC"/>
    <property type="match status" value="1"/>
</dbReference>
<feature type="transmembrane region" description="Helical" evidence="8">
    <location>
        <begin position="112"/>
        <end position="131"/>
    </location>
</feature>
<dbReference type="AlphaFoldDB" id="A0A6L5WLI7"/>
<organism evidence="9 10">
    <name type="scientific">Campylobacter portucalensis</name>
    <dbReference type="NCBI Taxonomy" id="2608384"/>
    <lineage>
        <taxon>Bacteria</taxon>
        <taxon>Pseudomonadati</taxon>
        <taxon>Campylobacterota</taxon>
        <taxon>Epsilonproteobacteria</taxon>
        <taxon>Campylobacterales</taxon>
        <taxon>Campylobacteraceae</taxon>
        <taxon>Campylobacter</taxon>
    </lineage>
</organism>
<dbReference type="Proteomes" id="UP000476338">
    <property type="component" value="Unassembled WGS sequence"/>
</dbReference>
<dbReference type="CDD" id="cd06550">
    <property type="entry name" value="TM_ABC_iron-siderophores_like"/>
    <property type="match status" value="1"/>
</dbReference>
<keyword evidence="10" id="KW-1185">Reference proteome</keyword>
<feature type="transmembrane region" description="Helical" evidence="8">
    <location>
        <begin position="179"/>
        <end position="204"/>
    </location>
</feature>
<comment type="similarity">
    <text evidence="2">Belongs to the binding-protein-dependent transport system permease family. FecCD subfamily.</text>
</comment>
<evidence type="ECO:0000256" key="6">
    <source>
        <dbReference type="ARBA" id="ARBA00022989"/>
    </source>
</evidence>
<keyword evidence="5 8" id="KW-0812">Transmembrane</keyword>
<dbReference type="RefSeq" id="WP_154571135.1">
    <property type="nucleotide sequence ID" value="NZ_VWSJ01000027.1"/>
</dbReference>
<reference evidence="9 10" key="2">
    <citation type="submission" date="2020-03" db="EMBL/GenBank/DDBJ databases">
        <title>Campylobacter portucalensis sp. nov., a new species of Campylobacter isolated from the reproductive tract of bulls.</title>
        <authorList>
            <person name="Silva M.F."/>
            <person name="Pereira G."/>
            <person name="Carneiro C."/>
            <person name="Hemphill A."/>
            <person name="Mateus L."/>
            <person name="Lopes-Da-Costa L."/>
            <person name="Silva E."/>
        </authorList>
    </citation>
    <scope>NUCLEOTIDE SEQUENCE [LARGE SCALE GENOMIC DNA]</scope>
    <source>
        <strain evidence="9 10">FMV-PI01</strain>
    </source>
</reference>
<dbReference type="GO" id="GO:0022857">
    <property type="term" value="F:transmembrane transporter activity"/>
    <property type="evidence" value="ECO:0007669"/>
    <property type="project" value="InterPro"/>
</dbReference>
<gene>
    <name evidence="9" type="ORF">F1B92_06810</name>
</gene>
<dbReference type="InterPro" id="IPR000522">
    <property type="entry name" value="ABC_transptr_permease_BtuC"/>
</dbReference>
<keyword evidence="3" id="KW-0813">Transport</keyword>
<feature type="transmembrane region" description="Helical" evidence="8">
    <location>
        <begin position="137"/>
        <end position="158"/>
    </location>
</feature>
<feature type="transmembrane region" description="Helical" evidence="8">
    <location>
        <begin position="82"/>
        <end position="105"/>
    </location>
</feature>